<dbReference type="Pfam" id="PF19871">
    <property type="entry name" value="DUF6344"/>
    <property type="match status" value="1"/>
</dbReference>
<dbReference type="Proteomes" id="UP001291653">
    <property type="component" value="Unassembled WGS sequence"/>
</dbReference>
<feature type="compositionally biased region" description="Low complexity" evidence="1">
    <location>
        <begin position="119"/>
        <end position="170"/>
    </location>
</feature>
<dbReference type="EMBL" id="BSBI01000008">
    <property type="protein sequence ID" value="GLF96694.1"/>
    <property type="molecule type" value="Genomic_DNA"/>
</dbReference>
<feature type="region of interest" description="Disordered" evidence="1">
    <location>
        <begin position="38"/>
        <end position="217"/>
    </location>
</feature>
<name>A0ABQ5P265_9ACTN</name>
<accession>A0ABQ5P265</accession>
<sequence>MASVTVRNLWTALVTALVALLTRMGLSNVLTTREAAAPAAPGLPPVPTAAGPAPAADAALPDPDPGAEPVVAGPATAHRTARRTHPRTTVRASAARRTVPASRRPAGRPAADRPEGRPTARTARATRTTRTAPVRDSVPVAVPVPTRARTSAKTSVRSAARSAARPKVPAQSRWSPGARARSLPPTIKQRIRAEAHNTSPSVRKLPSLDPLSLDSGSVTVVSRSIRPGSAERTADRAWLTTAA</sequence>
<feature type="compositionally biased region" description="Low complexity" evidence="1">
    <location>
        <begin position="205"/>
        <end position="217"/>
    </location>
</feature>
<feature type="compositionally biased region" description="Low complexity" evidence="1">
    <location>
        <begin position="48"/>
        <end position="61"/>
    </location>
</feature>
<evidence type="ECO:0000313" key="2">
    <source>
        <dbReference type="EMBL" id="GLF96694.1"/>
    </source>
</evidence>
<evidence type="ECO:0000256" key="1">
    <source>
        <dbReference type="SAM" id="MobiDB-lite"/>
    </source>
</evidence>
<dbReference type="RefSeq" id="WP_323448714.1">
    <property type="nucleotide sequence ID" value="NZ_BSBI01000008.1"/>
</dbReference>
<protein>
    <submittedName>
        <fullName evidence="2">DUF6344 domain-containing protein</fullName>
    </submittedName>
</protein>
<feature type="region of interest" description="Disordered" evidence="1">
    <location>
        <begin position="224"/>
        <end position="243"/>
    </location>
</feature>
<reference evidence="2 3" key="1">
    <citation type="submission" date="2022-10" db="EMBL/GenBank/DDBJ databases">
        <title>Draft genome sequence of Streptomyces sp. YSPA8.</title>
        <authorList>
            <person name="Moriuchi R."/>
            <person name="Dohra H."/>
            <person name="Yamamura H."/>
            <person name="Kodani S."/>
        </authorList>
    </citation>
    <scope>NUCLEOTIDE SEQUENCE [LARGE SCALE GENOMIC DNA]</scope>
    <source>
        <strain evidence="2 3">YSPA8</strain>
    </source>
</reference>
<feature type="compositionally biased region" description="Low complexity" evidence="1">
    <location>
        <begin position="89"/>
        <end position="109"/>
    </location>
</feature>
<keyword evidence="3" id="KW-1185">Reference proteome</keyword>
<comment type="caution">
    <text evidence="2">The sequence shown here is derived from an EMBL/GenBank/DDBJ whole genome shotgun (WGS) entry which is preliminary data.</text>
</comment>
<organism evidence="2 3">
    <name type="scientific">Streptomyces yaizuensis</name>
    <dbReference type="NCBI Taxonomy" id="2989713"/>
    <lineage>
        <taxon>Bacteria</taxon>
        <taxon>Bacillati</taxon>
        <taxon>Actinomycetota</taxon>
        <taxon>Actinomycetes</taxon>
        <taxon>Kitasatosporales</taxon>
        <taxon>Streptomycetaceae</taxon>
        <taxon>Streptomyces</taxon>
    </lineage>
</organism>
<feature type="compositionally biased region" description="Basic residues" evidence="1">
    <location>
        <begin position="79"/>
        <end position="88"/>
    </location>
</feature>
<gene>
    <name evidence="2" type="ORF">SYYSPA8_20375</name>
</gene>
<evidence type="ECO:0000313" key="3">
    <source>
        <dbReference type="Proteomes" id="UP001291653"/>
    </source>
</evidence>
<proteinExistence type="predicted"/>
<dbReference type="InterPro" id="IPR045925">
    <property type="entry name" value="DUF6344"/>
</dbReference>